<dbReference type="Proteomes" id="UP000593932">
    <property type="component" value="Chromosome"/>
</dbReference>
<dbReference type="Pfam" id="PF21851">
    <property type="entry name" value="DUF6910"/>
    <property type="match status" value="1"/>
</dbReference>
<dbReference type="InterPro" id="IPR053852">
    <property type="entry name" value="DUF6910"/>
</dbReference>
<proteinExistence type="predicted"/>
<name>A0A7S6UMK9_9GAMM</name>
<protein>
    <submittedName>
        <fullName evidence="1">Uncharacterized protein</fullName>
    </submittedName>
</protein>
<evidence type="ECO:0000313" key="1">
    <source>
        <dbReference type="EMBL" id="QOW23031.1"/>
    </source>
</evidence>
<organism evidence="1 2">
    <name type="scientific">Novilysobacter avium</name>
    <dbReference type="NCBI Taxonomy" id="2781023"/>
    <lineage>
        <taxon>Bacteria</taxon>
        <taxon>Pseudomonadati</taxon>
        <taxon>Pseudomonadota</taxon>
        <taxon>Gammaproteobacteria</taxon>
        <taxon>Lysobacterales</taxon>
        <taxon>Lysobacteraceae</taxon>
        <taxon>Novilysobacter</taxon>
    </lineage>
</organism>
<dbReference type="EMBL" id="CP063657">
    <property type="protein sequence ID" value="QOW23031.1"/>
    <property type="molecule type" value="Genomic_DNA"/>
</dbReference>
<evidence type="ECO:0000313" key="2">
    <source>
        <dbReference type="Proteomes" id="UP000593932"/>
    </source>
</evidence>
<sequence length="127" mass="13365">MSRVDLGMVEGVALSITDGALLPDGRLVVTAVAEQSPDSYQDGPCVGAAVAVIARDGRVCELHHLEPIYKVEGVQAWVEEGGARLLLVTDSDDEDTASLLLEAQLPAALQRPQAAGFASAVSNWLIR</sequence>
<accession>A0A7S6UMK9</accession>
<dbReference type="RefSeq" id="WP_194035509.1">
    <property type="nucleotide sequence ID" value="NZ_CP063657.1"/>
</dbReference>
<gene>
    <name evidence="1" type="ORF">INQ42_05600</name>
</gene>
<reference evidence="1 2" key="1">
    <citation type="submission" date="2020-10" db="EMBL/GenBank/DDBJ databases">
        <title>complete genome sequencing of Lysobacter sp. H23M41.</title>
        <authorList>
            <person name="Bae J.-W."/>
            <person name="Lee S.-Y."/>
        </authorList>
    </citation>
    <scope>NUCLEOTIDE SEQUENCE [LARGE SCALE GENOMIC DNA]</scope>
    <source>
        <strain evidence="1 2">H23M41</strain>
    </source>
</reference>
<keyword evidence="2" id="KW-1185">Reference proteome</keyword>